<organism evidence="1 2">
    <name type="scientific">Pluteus cervinus</name>
    <dbReference type="NCBI Taxonomy" id="181527"/>
    <lineage>
        <taxon>Eukaryota</taxon>
        <taxon>Fungi</taxon>
        <taxon>Dikarya</taxon>
        <taxon>Basidiomycota</taxon>
        <taxon>Agaricomycotina</taxon>
        <taxon>Agaricomycetes</taxon>
        <taxon>Agaricomycetidae</taxon>
        <taxon>Agaricales</taxon>
        <taxon>Pluteineae</taxon>
        <taxon>Pluteaceae</taxon>
        <taxon>Pluteus</taxon>
    </lineage>
</organism>
<evidence type="ECO:0000313" key="1">
    <source>
        <dbReference type="EMBL" id="TFK70989.1"/>
    </source>
</evidence>
<dbReference type="Proteomes" id="UP000308600">
    <property type="component" value="Unassembled WGS sequence"/>
</dbReference>
<name>A0ACD3AZ70_9AGAR</name>
<reference evidence="1 2" key="1">
    <citation type="journal article" date="2019" name="Nat. Ecol. Evol.">
        <title>Megaphylogeny resolves global patterns of mushroom evolution.</title>
        <authorList>
            <person name="Varga T."/>
            <person name="Krizsan K."/>
            <person name="Foldi C."/>
            <person name="Dima B."/>
            <person name="Sanchez-Garcia M."/>
            <person name="Sanchez-Ramirez S."/>
            <person name="Szollosi G.J."/>
            <person name="Szarkandi J.G."/>
            <person name="Papp V."/>
            <person name="Albert L."/>
            <person name="Andreopoulos W."/>
            <person name="Angelini C."/>
            <person name="Antonin V."/>
            <person name="Barry K.W."/>
            <person name="Bougher N.L."/>
            <person name="Buchanan P."/>
            <person name="Buyck B."/>
            <person name="Bense V."/>
            <person name="Catcheside P."/>
            <person name="Chovatia M."/>
            <person name="Cooper J."/>
            <person name="Damon W."/>
            <person name="Desjardin D."/>
            <person name="Finy P."/>
            <person name="Geml J."/>
            <person name="Haridas S."/>
            <person name="Hughes K."/>
            <person name="Justo A."/>
            <person name="Karasinski D."/>
            <person name="Kautmanova I."/>
            <person name="Kiss B."/>
            <person name="Kocsube S."/>
            <person name="Kotiranta H."/>
            <person name="LaButti K.M."/>
            <person name="Lechner B.E."/>
            <person name="Liimatainen K."/>
            <person name="Lipzen A."/>
            <person name="Lukacs Z."/>
            <person name="Mihaltcheva S."/>
            <person name="Morgado L.N."/>
            <person name="Niskanen T."/>
            <person name="Noordeloos M.E."/>
            <person name="Ohm R.A."/>
            <person name="Ortiz-Santana B."/>
            <person name="Ovrebo C."/>
            <person name="Racz N."/>
            <person name="Riley R."/>
            <person name="Savchenko A."/>
            <person name="Shiryaev A."/>
            <person name="Soop K."/>
            <person name="Spirin V."/>
            <person name="Szebenyi C."/>
            <person name="Tomsovsky M."/>
            <person name="Tulloss R.E."/>
            <person name="Uehling J."/>
            <person name="Grigoriev I.V."/>
            <person name="Vagvolgyi C."/>
            <person name="Papp T."/>
            <person name="Martin F.M."/>
            <person name="Miettinen O."/>
            <person name="Hibbett D.S."/>
            <person name="Nagy L.G."/>
        </authorList>
    </citation>
    <scope>NUCLEOTIDE SEQUENCE [LARGE SCALE GENOMIC DNA]</scope>
    <source>
        <strain evidence="1 2">NL-1719</strain>
    </source>
</reference>
<gene>
    <name evidence="1" type="ORF">BDN72DRAFT_491738</name>
</gene>
<protein>
    <submittedName>
        <fullName evidence="1">Uncharacterized protein</fullName>
    </submittedName>
</protein>
<dbReference type="EMBL" id="ML208304">
    <property type="protein sequence ID" value="TFK70989.1"/>
    <property type="molecule type" value="Genomic_DNA"/>
</dbReference>
<proteinExistence type="predicted"/>
<evidence type="ECO:0000313" key="2">
    <source>
        <dbReference type="Proteomes" id="UP000308600"/>
    </source>
</evidence>
<keyword evidence="2" id="KW-1185">Reference proteome</keyword>
<accession>A0ACD3AZ70</accession>
<sequence length="330" mass="36816">MQASPVLTTYEPILACIEGIDNDLRYLSSQEVANLIKVDGSSKGDWFAQWLAKTPETARELTLRSLLTSFSGRYFIFGVADGLPVKYDHKNEDNPLNSVNRHMRFLCVILPDAEAGSANIVDAVSQRTIFAVAGHCPDANGKLPISGDFLQCVSWDPHAFGKGKGMGRFYQRNTEGWVFFGDGFNAFNSQSTDRGAFDGHIGGALIMKELQRPWTHWYDGGNAGDFVSSLGSTPDKGSACDPHNVLYDPLFTATQGTVFGLLISAEQLQRIVEKCIPNWYKTRFPVYGRAGLYRSEDWNTVDYDYHRDSQLGWAHLAEPCYECRDKQIVD</sequence>